<comment type="caution">
    <text evidence="1">The sequence shown here is derived from an EMBL/GenBank/DDBJ whole genome shotgun (WGS) entry which is preliminary data.</text>
</comment>
<dbReference type="RefSeq" id="WP_400188696.1">
    <property type="nucleotide sequence ID" value="NZ_JBGORX010000010.1"/>
</dbReference>
<dbReference type="EMBL" id="JBGORX010000010">
    <property type="protein sequence ID" value="MFJ1269881.1"/>
    <property type="molecule type" value="Genomic_DNA"/>
</dbReference>
<evidence type="ECO:0000313" key="1">
    <source>
        <dbReference type="EMBL" id="MFJ1269881.1"/>
    </source>
</evidence>
<dbReference type="Proteomes" id="UP001615550">
    <property type="component" value="Unassembled WGS sequence"/>
</dbReference>
<keyword evidence="2" id="KW-1185">Reference proteome</keyword>
<gene>
    <name evidence="1" type="ORF">ACD661_15065</name>
</gene>
<organism evidence="1 2">
    <name type="scientific">Legionella lytica</name>
    <dbReference type="NCBI Taxonomy" id="96232"/>
    <lineage>
        <taxon>Bacteria</taxon>
        <taxon>Pseudomonadati</taxon>
        <taxon>Pseudomonadota</taxon>
        <taxon>Gammaproteobacteria</taxon>
        <taxon>Legionellales</taxon>
        <taxon>Legionellaceae</taxon>
        <taxon>Legionella</taxon>
    </lineage>
</organism>
<accession>A0ABW8DD30</accession>
<sequence>MANPTITYYQRRITVVEGIPYYCSTGENSGHSGVWFPFLMIVGTKKAEIPWHYDKTYHIGVLNKIFVSQEDIYIIKYSVNILRYPDITGLCNGRLPTLSSVKTSLALGSTLNTVKGFEEVERKMALTPITPIELSDHAPHYESPDEVNKWLVQQGAEFVSKVLTAEPRPLLDHGNMITHHQMMMEFKKMKLPGNESPIFPILKTIRDEVKIIFNAPTSSIIRKVQKEIALMDLYNVFWRIHKALAEGKPPPFTYGEYYLRWKEQESLFNKTKTNYHLFTEQIDADKARVFFSTNEPNSQKKLDHLEALLSELNVLAELSVQEKRSMDL</sequence>
<reference evidence="1 2" key="1">
    <citation type="submission" date="2024-08" db="EMBL/GenBank/DDBJ databases">
        <title>Draft Genome Sequence of Legionella lytica strain DSB2004, Isolated From a Fire Sprinkler System.</title>
        <authorList>
            <person name="Everhart A.D."/>
            <person name="Kidane D.T."/>
            <person name="Farone A.L."/>
            <person name="Farone M.B."/>
        </authorList>
    </citation>
    <scope>NUCLEOTIDE SEQUENCE [LARGE SCALE GENOMIC DNA]</scope>
    <source>
        <strain evidence="1 2">DSB2004</strain>
    </source>
</reference>
<evidence type="ECO:0000313" key="2">
    <source>
        <dbReference type="Proteomes" id="UP001615550"/>
    </source>
</evidence>
<proteinExistence type="predicted"/>
<name>A0ABW8DD30_9GAMM</name>
<protein>
    <submittedName>
        <fullName evidence="1">Uncharacterized protein</fullName>
    </submittedName>
</protein>